<dbReference type="AlphaFoldDB" id="A0AA39CRV6"/>
<feature type="transmembrane region" description="Helical" evidence="6">
    <location>
        <begin position="428"/>
        <end position="451"/>
    </location>
</feature>
<feature type="transmembrane region" description="Helical" evidence="6">
    <location>
        <begin position="396"/>
        <end position="416"/>
    </location>
</feature>
<accession>A0AA39CRV6</accession>
<protein>
    <recommendedName>
        <fullName evidence="9">Major facilitator superfamily (MFS) profile domain-containing protein</fullName>
    </recommendedName>
</protein>
<dbReference type="GO" id="GO:0005886">
    <property type="term" value="C:plasma membrane"/>
    <property type="evidence" value="ECO:0007669"/>
    <property type="project" value="TreeGrafter"/>
</dbReference>
<dbReference type="GO" id="GO:0022857">
    <property type="term" value="F:transmembrane transporter activity"/>
    <property type="evidence" value="ECO:0007669"/>
    <property type="project" value="InterPro"/>
</dbReference>
<sequence>MASKEHTAHTEERLESPVIGPDEIEQHNSEVLLTVTTLADKSLDPNIKLAKDGKTILVPQPTDDPKDPLNWSPFKKHMALFLISFGSFAGDFGAGSGVAVVFLQAQEWNVLPTTANHANSLAAVMCGVSGIIWMPLLNSWGRMPVLFWSTVLGFFFTLGTVLAPNFPVHYALRVLQAVTQSTGQTIGLAFVEDCFFFHEHARKIGIWYAIYLSSPFLAPMFANFIVGTTGQWHTIFWCVFAWAGALICMILAFGDESYYNRTVPVNEQPPRPKDHGSRLLRVIGVWQIKHHSEYFATIASSYLRLIQVFLKPVILLTMLFYAAIFMWMIGLYLSSVIILGTPAALGGYGLAPVSVGYVFFSPLVGVLLGELFGHFFNDFIVRAYGKRHKGYFVPEVRLWSTYIGLAFMVPGLIIVGETLQHKLSVAGIVFGWGMDVLGVMVTSVATVAFALDCYPSASGEVSALINMARVGAGFAVPYFVDSWVEKQGYALTFGLQAVVVVAAFIILICIQVYGGRLRAWAGPVKPLKVSGSRHG</sequence>
<reference evidence="7" key="1">
    <citation type="submission" date="2022-10" db="EMBL/GenBank/DDBJ databases">
        <title>Culturing micro-colonial fungi from biological soil crusts in the Mojave desert and describing Neophaeococcomyces mojavensis, and introducing the new genera and species Taxawa tesnikishii.</title>
        <authorList>
            <person name="Kurbessoian T."/>
            <person name="Stajich J.E."/>
        </authorList>
    </citation>
    <scope>NUCLEOTIDE SEQUENCE</scope>
    <source>
        <strain evidence="7">TK_35</strain>
    </source>
</reference>
<dbReference type="Gene3D" id="1.20.1250.20">
    <property type="entry name" value="MFS general substrate transporter like domains"/>
    <property type="match status" value="1"/>
</dbReference>
<feature type="transmembrane region" description="Helical" evidence="6">
    <location>
        <begin position="492"/>
        <end position="513"/>
    </location>
</feature>
<evidence type="ECO:0000256" key="2">
    <source>
        <dbReference type="ARBA" id="ARBA00022692"/>
    </source>
</evidence>
<dbReference type="InterPro" id="IPR011701">
    <property type="entry name" value="MFS"/>
</dbReference>
<keyword evidence="8" id="KW-1185">Reference proteome</keyword>
<feature type="transmembrane region" description="Helical" evidence="6">
    <location>
        <begin position="115"/>
        <end position="133"/>
    </location>
</feature>
<keyword evidence="4 6" id="KW-0472">Membrane</keyword>
<dbReference type="EMBL" id="JAPDRN010000105">
    <property type="protein sequence ID" value="KAJ9622839.1"/>
    <property type="molecule type" value="Genomic_DNA"/>
</dbReference>
<feature type="transmembrane region" description="Helical" evidence="6">
    <location>
        <begin position="145"/>
        <end position="163"/>
    </location>
</feature>
<evidence type="ECO:0000256" key="1">
    <source>
        <dbReference type="ARBA" id="ARBA00004141"/>
    </source>
</evidence>
<feature type="region of interest" description="Disordered" evidence="5">
    <location>
        <begin position="1"/>
        <end position="22"/>
    </location>
</feature>
<feature type="compositionally biased region" description="Basic and acidic residues" evidence="5">
    <location>
        <begin position="1"/>
        <end position="15"/>
    </location>
</feature>
<evidence type="ECO:0000256" key="6">
    <source>
        <dbReference type="SAM" id="Phobius"/>
    </source>
</evidence>
<comment type="caution">
    <text evidence="7">The sequence shown here is derived from an EMBL/GenBank/DDBJ whole genome shotgun (WGS) entry which is preliminary data.</text>
</comment>
<organism evidence="7 8">
    <name type="scientific">Knufia peltigerae</name>
    <dbReference type="NCBI Taxonomy" id="1002370"/>
    <lineage>
        <taxon>Eukaryota</taxon>
        <taxon>Fungi</taxon>
        <taxon>Dikarya</taxon>
        <taxon>Ascomycota</taxon>
        <taxon>Pezizomycotina</taxon>
        <taxon>Eurotiomycetes</taxon>
        <taxon>Chaetothyriomycetidae</taxon>
        <taxon>Chaetothyriales</taxon>
        <taxon>Trichomeriaceae</taxon>
        <taxon>Knufia</taxon>
    </lineage>
</organism>
<feature type="transmembrane region" description="Helical" evidence="6">
    <location>
        <begin position="78"/>
        <end position="103"/>
    </location>
</feature>
<gene>
    <name evidence="7" type="ORF">H2204_011448</name>
</gene>
<proteinExistence type="predicted"/>
<name>A0AA39CRV6_9EURO</name>
<evidence type="ECO:0008006" key="9">
    <source>
        <dbReference type="Google" id="ProtNLM"/>
    </source>
</evidence>
<dbReference type="Proteomes" id="UP001172681">
    <property type="component" value="Unassembled WGS sequence"/>
</dbReference>
<dbReference type="Pfam" id="PF07690">
    <property type="entry name" value="MFS_1"/>
    <property type="match status" value="1"/>
</dbReference>
<dbReference type="SUPFAM" id="SSF103473">
    <property type="entry name" value="MFS general substrate transporter"/>
    <property type="match status" value="1"/>
</dbReference>
<evidence type="ECO:0000313" key="8">
    <source>
        <dbReference type="Proteomes" id="UP001172681"/>
    </source>
</evidence>
<keyword evidence="3 6" id="KW-1133">Transmembrane helix</keyword>
<feature type="transmembrane region" description="Helical" evidence="6">
    <location>
        <begin position="354"/>
        <end position="376"/>
    </location>
</feature>
<dbReference type="PANTHER" id="PTHR23502">
    <property type="entry name" value="MAJOR FACILITATOR SUPERFAMILY"/>
    <property type="match status" value="1"/>
</dbReference>
<evidence type="ECO:0000256" key="3">
    <source>
        <dbReference type="ARBA" id="ARBA00022989"/>
    </source>
</evidence>
<evidence type="ECO:0000313" key="7">
    <source>
        <dbReference type="EMBL" id="KAJ9622839.1"/>
    </source>
</evidence>
<feature type="transmembrane region" description="Helical" evidence="6">
    <location>
        <begin position="313"/>
        <end position="334"/>
    </location>
</feature>
<feature type="transmembrane region" description="Helical" evidence="6">
    <location>
        <begin position="206"/>
        <end position="226"/>
    </location>
</feature>
<evidence type="ECO:0000256" key="4">
    <source>
        <dbReference type="ARBA" id="ARBA00023136"/>
    </source>
</evidence>
<dbReference type="InterPro" id="IPR036259">
    <property type="entry name" value="MFS_trans_sf"/>
</dbReference>
<feature type="transmembrane region" description="Helical" evidence="6">
    <location>
        <begin position="232"/>
        <end position="253"/>
    </location>
</feature>
<keyword evidence="2 6" id="KW-0812">Transmembrane</keyword>
<comment type="subcellular location">
    <subcellularLocation>
        <location evidence="1">Membrane</location>
        <topology evidence="1">Multi-pass membrane protein</topology>
    </subcellularLocation>
</comment>
<dbReference type="PANTHER" id="PTHR23502:SF22">
    <property type="entry name" value="MAJOR FACILITATOR SUPERFAMILY (MFS) PROFILE DOMAIN-CONTAINING PROTEIN"/>
    <property type="match status" value="1"/>
</dbReference>
<evidence type="ECO:0000256" key="5">
    <source>
        <dbReference type="SAM" id="MobiDB-lite"/>
    </source>
</evidence>